<evidence type="ECO:0000256" key="1">
    <source>
        <dbReference type="SAM" id="SignalP"/>
    </source>
</evidence>
<evidence type="ECO:0000259" key="2">
    <source>
        <dbReference type="PROSITE" id="PS51782"/>
    </source>
</evidence>
<feature type="domain" description="LysM" evidence="2">
    <location>
        <begin position="154"/>
        <end position="198"/>
    </location>
</feature>
<dbReference type="EMBL" id="DVNA01000102">
    <property type="protein sequence ID" value="HIU55007.1"/>
    <property type="molecule type" value="Genomic_DNA"/>
</dbReference>
<dbReference type="SMART" id="SM00257">
    <property type="entry name" value="LysM"/>
    <property type="match status" value="4"/>
</dbReference>
<dbReference type="Gene3D" id="3.10.350.10">
    <property type="entry name" value="LysM domain"/>
    <property type="match status" value="4"/>
</dbReference>
<protein>
    <submittedName>
        <fullName evidence="3">LysM peptidoglycan-binding domain-containing protein</fullName>
    </submittedName>
</protein>
<keyword evidence="1" id="KW-0732">Signal</keyword>
<evidence type="ECO:0000313" key="4">
    <source>
        <dbReference type="Proteomes" id="UP000824112"/>
    </source>
</evidence>
<dbReference type="SUPFAM" id="SSF53822">
    <property type="entry name" value="Periplasmic binding protein-like I"/>
    <property type="match status" value="1"/>
</dbReference>
<feature type="signal peptide" evidence="1">
    <location>
        <begin position="1"/>
        <end position="21"/>
    </location>
</feature>
<dbReference type="Proteomes" id="UP000824112">
    <property type="component" value="Unassembled WGS sequence"/>
</dbReference>
<name>A0A9D1M7E0_9BACT</name>
<comment type="caution">
    <text evidence="3">The sequence shown here is derived from an EMBL/GenBank/DDBJ whole genome shotgun (WGS) entry which is preliminary data.</text>
</comment>
<sequence length="666" mass="76997">MTIKHITFLLLFFGITIASFAQDLDYPKKTVNGKEFYIYHVASGEGFFAIGRKFNTTQEEILKYNPEAQYGLKGNQELLIPVHTQNTPTESENIFIHTVQPGETLYAIANMYHVTTQKLIELNPGSDKGIKIGFELKIPQSDSNNPSNSDDKYIYHTIAPKETLFSVQRKYNSTIESIMIENPGLTPGTFTIGKVIRVIPNLKPEEPVEAEEIIQEELKQEPTYIQYKVKRKETLFSISQKFNVSIQSILDSNPGLTKLSRNDIINIPTQETAALLEKEEEQQETEVKPTIDSTRLINDIYNKINEVERKNEITVALMLPFMLNQPESVESSLYVEYYEGFLLAVDSLKKQGVSINLYVYDTEKSKNTVKTILNKPEAKNFDLIIGPVEDDLIKIVADFALENNINMVNVFSLKNDEVTHNARIFQTNIPHPYLYAETTQEFCNRFKNRKVVFIKDPNAKEKEDFISTLKTDLNRQSLPYIEHTLEELLANDAAILTGINQPILLVPTSESVSSLSKIVPELRKVKEEHPDLILSLFGYPEWQKSVPTFIESFYILDTYFYTRFYIDPTDRQTDIFYQKFKYWYSKELINASPKFGILGFDTGMYFLNALWKYGRNFENQLDQINAQSIQTDFYFQRVNNWSGFINKGIYFVNFRPDYTIDKIKLR</sequence>
<dbReference type="AlphaFoldDB" id="A0A9D1M7E0"/>
<dbReference type="InterPro" id="IPR028082">
    <property type="entry name" value="Peripla_BP_I"/>
</dbReference>
<dbReference type="SUPFAM" id="SSF54106">
    <property type="entry name" value="LysM domain"/>
    <property type="match status" value="4"/>
</dbReference>
<accession>A0A9D1M7E0</accession>
<feature type="domain" description="LysM" evidence="2">
    <location>
        <begin position="95"/>
        <end position="138"/>
    </location>
</feature>
<dbReference type="Pfam" id="PF01476">
    <property type="entry name" value="LysM"/>
    <property type="match status" value="4"/>
</dbReference>
<organism evidence="3 4">
    <name type="scientific">Candidatus Gallibacteroides avistercoris</name>
    <dbReference type="NCBI Taxonomy" id="2840833"/>
    <lineage>
        <taxon>Bacteria</taxon>
        <taxon>Pseudomonadati</taxon>
        <taxon>Bacteroidota</taxon>
        <taxon>Bacteroidia</taxon>
        <taxon>Bacteroidales</taxon>
        <taxon>Bacteroidaceae</taxon>
        <taxon>Bacteroidaceae incertae sedis</taxon>
        <taxon>Candidatus Gallibacteroides</taxon>
    </lineage>
</organism>
<reference evidence="3" key="1">
    <citation type="submission" date="2020-10" db="EMBL/GenBank/DDBJ databases">
        <authorList>
            <person name="Gilroy R."/>
        </authorList>
    </citation>
    <scope>NUCLEOTIDE SEQUENCE</scope>
    <source>
        <strain evidence="3">CHK158-818</strain>
    </source>
</reference>
<reference evidence="3" key="2">
    <citation type="journal article" date="2021" name="PeerJ">
        <title>Extensive microbial diversity within the chicken gut microbiome revealed by metagenomics and culture.</title>
        <authorList>
            <person name="Gilroy R."/>
            <person name="Ravi A."/>
            <person name="Getino M."/>
            <person name="Pursley I."/>
            <person name="Horton D.L."/>
            <person name="Alikhan N.F."/>
            <person name="Baker D."/>
            <person name="Gharbi K."/>
            <person name="Hall N."/>
            <person name="Watson M."/>
            <person name="Adriaenssens E.M."/>
            <person name="Foster-Nyarko E."/>
            <person name="Jarju S."/>
            <person name="Secka A."/>
            <person name="Antonio M."/>
            <person name="Oren A."/>
            <person name="Chaudhuri R.R."/>
            <person name="La Ragione R."/>
            <person name="Hildebrand F."/>
            <person name="Pallen M.J."/>
        </authorList>
    </citation>
    <scope>NUCLEOTIDE SEQUENCE</scope>
    <source>
        <strain evidence="3">CHK158-818</strain>
    </source>
</reference>
<dbReference type="PROSITE" id="PS51782">
    <property type="entry name" value="LYSM"/>
    <property type="match status" value="3"/>
</dbReference>
<dbReference type="Gene3D" id="3.40.50.2300">
    <property type="match status" value="1"/>
</dbReference>
<feature type="domain" description="LysM" evidence="2">
    <location>
        <begin position="225"/>
        <end position="273"/>
    </location>
</feature>
<dbReference type="PANTHER" id="PTHR33734:SF22">
    <property type="entry name" value="MEMBRANE-BOUND LYTIC MUREIN TRANSGLYCOSYLASE D"/>
    <property type="match status" value="1"/>
</dbReference>
<dbReference type="InterPro" id="IPR018392">
    <property type="entry name" value="LysM"/>
</dbReference>
<dbReference type="CDD" id="cd00118">
    <property type="entry name" value="LysM"/>
    <property type="match status" value="3"/>
</dbReference>
<dbReference type="GO" id="GO:0008932">
    <property type="term" value="F:lytic endotransglycosylase activity"/>
    <property type="evidence" value="ECO:0007669"/>
    <property type="project" value="TreeGrafter"/>
</dbReference>
<gene>
    <name evidence="3" type="ORF">IAB03_04260</name>
</gene>
<dbReference type="InterPro" id="IPR036779">
    <property type="entry name" value="LysM_dom_sf"/>
</dbReference>
<evidence type="ECO:0000313" key="3">
    <source>
        <dbReference type="EMBL" id="HIU55007.1"/>
    </source>
</evidence>
<feature type="chain" id="PRO_5038362336" evidence="1">
    <location>
        <begin position="22"/>
        <end position="666"/>
    </location>
</feature>
<dbReference type="PANTHER" id="PTHR33734">
    <property type="entry name" value="LYSM DOMAIN-CONTAINING GPI-ANCHORED PROTEIN 2"/>
    <property type="match status" value="1"/>
</dbReference>
<proteinExistence type="predicted"/>